<dbReference type="RefSeq" id="WP_264774858.1">
    <property type="nucleotide sequence ID" value="NZ_AP026560.1"/>
</dbReference>
<dbReference type="Proteomes" id="UP001064971">
    <property type="component" value="Chromosome"/>
</dbReference>
<keyword evidence="2" id="KW-1185">Reference proteome</keyword>
<reference evidence="1" key="1">
    <citation type="submission" date="2022-07" db="EMBL/GenBank/DDBJ databases">
        <title>Complete Genome Sequence of the Radioresistant Bacterium Deinococcus aetherius ST0316, Isolated from the Air Dust collected in Lower Stratosphere above Japan.</title>
        <authorList>
            <person name="Satoh K."/>
            <person name="Hagiwara K."/>
            <person name="Katsumata K."/>
            <person name="Kubo A."/>
            <person name="Yokobori S."/>
            <person name="Yamagishi A."/>
            <person name="Oono Y."/>
            <person name="Narumi I."/>
        </authorList>
    </citation>
    <scope>NUCLEOTIDE SEQUENCE</scope>
    <source>
        <strain evidence="1">ST0316</strain>
    </source>
</reference>
<protein>
    <submittedName>
        <fullName evidence="1">Uncharacterized protein</fullName>
    </submittedName>
</protein>
<proteinExistence type="predicted"/>
<name>A0ABM8AED0_9DEIO</name>
<organism evidence="1 2">
    <name type="scientific">Deinococcus aetherius</name>
    <dbReference type="NCBI Taxonomy" id="200252"/>
    <lineage>
        <taxon>Bacteria</taxon>
        <taxon>Thermotogati</taxon>
        <taxon>Deinococcota</taxon>
        <taxon>Deinococci</taxon>
        <taxon>Deinococcales</taxon>
        <taxon>Deinococcaceae</taxon>
        <taxon>Deinococcus</taxon>
    </lineage>
</organism>
<accession>A0ABM8AED0</accession>
<dbReference type="PROSITE" id="PS51257">
    <property type="entry name" value="PROKAR_LIPOPROTEIN"/>
    <property type="match status" value="1"/>
</dbReference>
<dbReference type="EMBL" id="AP026560">
    <property type="protein sequence ID" value="BDP42149.1"/>
    <property type="molecule type" value="Genomic_DNA"/>
</dbReference>
<gene>
    <name evidence="1" type="ORF">DAETH_21180</name>
</gene>
<evidence type="ECO:0000313" key="1">
    <source>
        <dbReference type="EMBL" id="BDP42149.1"/>
    </source>
</evidence>
<sequence length="134" mass="14765">MRRRGGGLLAVGLGFLAGLLVACVLLAVLLAPKNRVVARWDAPGDVYHALIVDDGPSPTALLGSLHRWRLYLGRDAQTPSYGHFVSLPELPDLYGEDGPKWQESRVNWTPAGVRFSFWTGHELFVPARAYENGR</sequence>
<evidence type="ECO:0000313" key="2">
    <source>
        <dbReference type="Proteomes" id="UP001064971"/>
    </source>
</evidence>